<keyword evidence="9" id="KW-1185">Reference proteome</keyword>
<accession>A0A7V8NM05</accession>
<organism evidence="8 9">
    <name type="scientific">Candidatus Acidiferrum panamense</name>
    <dbReference type="NCBI Taxonomy" id="2741543"/>
    <lineage>
        <taxon>Bacteria</taxon>
        <taxon>Pseudomonadati</taxon>
        <taxon>Acidobacteriota</taxon>
        <taxon>Terriglobia</taxon>
        <taxon>Candidatus Acidiferrales</taxon>
        <taxon>Candidatus Acidiferrum</taxon>
    </lineage>
</organism>
<feature type="transmembrane region" description="Helical" evidence="6">
    <location>
        <begin position="38"/>
        <end position="60"/>
    </location>
</feature>
<feature type="transmembrane region" description="Helical" evidence="6">
    <location>
        <begin position="157"/>
        <end position="181"/>
    </location>
</feature>
<dbReference type="GO" id="GO:0012505">
    <property type="term" value="C:endomembrane system"/>
    <property type="evidence" value="ECO:0007669"/>
    <property type="project" value="UniProtKB-SubCell"/>
</dbReference>
<evidence type="ECO:0000259" key="7">
    <source>
        <dbReference type="Pfam" id="PF00361"/>
    </source>
</evidence>
<keyword evidence="2 5" id="KW-0812">Transmembrane</keyword>
<sequence>MLPQAIDLHRVLPELIWSAFGVLVMFLQPFVRRRQFFTFLALFGSLAGTVAAATAFVHGGPGFHGLVQSDSFTFFFRLLVGSVSFLVVLAAEPYLDREKLPIAEFYALLFFATAGIGVLASAQELLTAFIGLEMSSISSYVLAGYRRDSLKSSESAMKYFLLGSFATAFFLYGIALVYGATGTTLLDKMALSDGAGTLLKLGLALILIGLGFKVAAAPFQVWTPDVYEGAPTPVTALFSAGPKAAAFALLLRIFATVPAATRYWFWAFWVLAALTMFAGNLGALVQTNMKRLLAYSSIAHAGYILVAFAAVTSMAQGGSEEAAPAYAAVLFYLLSYALVKLGAFTIVSQLGGTGEKNLSLDDYAGLSERQPFVAAMLSIYLL</sequence>
<keyword evidence="3 6" id="KW-1133">Transmembrane helix</keyword>
<dbReference type="GO" id="GO:0016020">
    <property type="term" value="C:membrane"/>
    <property type="evidence" value="ECO:0007669"/>
    <property type="project" value="UniProtKB-SubCell"/>
</dbReference>
<keyword evidence="4 6" id="KW-0472">Membrane</keyword>
<feature type="transmembrane region" description="Helical" evidence="6">
    <location>
        <begin position="15"/>
        <end position="31"/>
    </location>
</feature>
<feature type="transmembrane region" description="Helical" evidence="6">
    <location>
        <begin position="323"/>
        <end position="347"/>
    </location>
</feature>
<dbReference type="Proteomes" id="UP000567293">
    <property type="component" value="Unassembled WGS sequence"/>
</dbReference>
<feature type="transmembrane region" description="Helical" evidence="6">
    <location>
        <begin position="72"/>
        <end position="91"/>
    </location>
</feature>
<protein>
    <submittedName>
        <fullName evidence="8">NADH-quinone oxidoreductase subunit N</fullName>
    </submittedName>
</protein>
<feature type="transmembrane region" description="Helical" evidence="6">
    <location>
        <begin position="103"/>
        <end position="120"/>
    </location>
</feature>
<evidence type="ECO:0000256" key="4">
    <source>
        <dbReference type="ARBA" id="ARBA00023136"/>
    </source>
</evidence>
<feature type="non-terminal residue" evidence="8">
    <location>
        <position position="382"/>
    </location>
</feature>
<evidence type="ECO:0000313" key="9">
    <source>
        <dbReference type="Proteomes" id="UP000567293"/>
    </source>
</evidence>
<comment type="caution">
    <text evidence="8">The sequence shown here is derived from an EMBL/GenBank/DDBJ whole genome shotgun (WGS) entry which is preliminary data.</text>
</comment>
<comment type="subcellular location">
    <subcellularLocation>
        <location evidence="1">Endomembrane system</location>
        <topology evidence="1">Multi-pass membrane protein</topology>
    </subcellularLocation>
    <subcellularLocation>
        <location evidence="5">Membrane</location>
        <topology evidence="5">Multi-pass membrane protein</topology>
    </subcellularLocation>
</comment>
<reference evidence="8" key="1">
    <citation type="submission" date="2020-06" db="EMBL/GenBank/DDBJ databases">
        <title>Legume-microbial interactions unlock mineral nutrients during tropical forest succession.</title>
        <authorList>
            <person name="Epihov D.Z."/>
        </authorList>
    </citation>
    <scope>NUCLEOTIDE SEQUENCE [LARGE SCALE GENOMIC DNA]</scope>
    <source>
        <strain evidence="8">Pan2503</strain>
    </source>
</reference>
<dbReference type="Pfam" id="PF00361">
    <property type="entry name" value="Proton_antipo_M"/>
    <property type="match status" value="1"/>
</dbReference>
<evidence type="ECO:0000256" key="1">
    <source>
        <dbReference type="ARBA" id="ARBA00004127"/>
    </source>
</evidence>
<feature type="transmembrane region" description="Helical" evidence="6">
    <location>
        <begin position="292"/>
        <end position="311"/>
    </location>
</feature>
<evidence type="ECO:0000256" key="2">
    <source>
        <dbReference type="ARBA" id="ARBA00022692"/>
    </source>
</evidence>
<dbReference type="EMBL" id="JACDQQ010000230">
    <property type="protein sequence ID" value="MBA0083795.1"/>
    <property type="molecule type" value="Genomic_DNA"/>
</dbReference>
<proteinExistence type="predicted"/>
<feature type="domain" description="NADH:quinone oxidoreductase/Mrp antiporter transmembrane" evidence="7">
    <location>
        <begin position="122"/>
        <end position="381"/>
    </location>
</feature>
<evidence type="ECO:0000256" key="6">
    <source>
        <dbReference type="SAM" id="Phobius"/>
    </source>
</evidence>
<gene>
    <name evidence="8" type="ORF">HRJ53_02255</name>
</gene>
<evidence type="ECO:0000313" key="8">
    <source>
        <dbReference type="EMBL" id="MBA0083795.1"/>
    </source>
</evidence>
<evidence type="ECO:0000256" key="5">
    <source>
        <dbReference type="RuleBase" id="RU000320"/>
    </source>
</evidence>
<feature type="transmembrane region" description="Helical" evidence="6">
    <location>
        <begin position="263"/>
        <end position="285"/>
    </location>
</feature>
<evidence type="ECO:0000256" key="3">
    <source>
        <dbReference type="ARBA" id="ARBA00022989"/>
    </source>
</evidence>
<dbReference type="PANTHER" id="PTHR22773">
    <property type="entry name" value="NADH DEHYDROGENASE"/>
    <property type="match status" value="1"/>
</dbReference>
<dbReference type="InterPro" id="IPR001750">
    <property type="entry name" value="ND/Mrp_TM"/>
</dbReference>
<feature type="transmembrane region" description="Helical" evidence="6">
    <location>
        <begin position="201"/>
        <end position="222"/>
    </location>
</feature>
<dbReference type="AlphaFoldDB" id="A0A7V8NM05"/>
<name>A0A7V8NM05_9BACT</name>